<reference evidence="3" key="1">
    <citation type="submission" date="2013-01" db="EMBL/GenBank/DDBJ databases">
        <title>Draft Genome Sequence of a Mulberry Tree, Morus notabilis C.K. Schneid.</title>
        <authorList>
            <person name="He N."/>
            <person name="Zhao S."/>
        </authorList>
    </citation>
    <scope>NUCLEOTIDE SEQUENCE</scope>
</reference>
<accession>W9RD99</accession>
<feature type="compositionally biased region" description="Acidic residues" evidence="1">
    <location>
        <begin position="131"/>
        <end position="147"/>
    </location>
</feature>
<evidence type="ECO:0000313" key="2">
    <source>
        <dbReference type="EMBL" id="EXB83669.1"/>
    </source>
</evidence>
<protein>
    <submittedName>
        <fullName evidence="2">Uncharacterized protein</fullName>
    </submittedName>
</protein>
<feature type="region of interest" description="Disordered" evidence="1">
    <location>
        <begin position="103"/>
        <end position="206"/>
    </location>
</feature>
<dbReference type="EMBL" id="KE344886">
    <property type="protein sequence ID" value="EXB83669.1"/>
    <property type="molecule type" value="Genomic_DNA"/>
</dbReference>
<evidence type="ECO:0000313" key="3">
    <source>
        <dbReference type="Proteomes" id="UP000030645"/>
    </source>
</evidence>
<name>W9RD99_9ROSA</name>
<organism evidence="2 3">
    <name type="scientific">Morus notabilis</name>
    <dbReference type="NCBI Taxonomy" id="981085"/>
    <lineage>
        <taxon>Eukaryota</taxon>
        <taxon>Viridiplantae</taxon>
        <taxon>Streptophyta</taxon>
        <taxon>Embryophyta</taxon>
        <taxon>Tracheophyta</taxon>
        <taxon>Spermatophyta</taxon>
        <taxon>Magnoliopsida</taxon>
        <taxon>eudicotyledons</taxon>
        <taxon>Gunneridae</taxon>
        <taxon>Pentapetalae</taxon>
        <taxon>rosids</taxon>
        <taxon>fabids</taxon>
        <taxon>Rosales</taxon>
        <taxon>Moraceae</taxon>
        <taxon>Moreae</taxon>
        <taxon>Morus</taxon>
    </lineage>
</organism>
<feature type="compositionally biased region" description="Low complexity" evidence="1">
    <location>
        <begin position="176"/>
        <end position="187"/>
    </location>
</feature>
<keyword evidence="3" id="KW-1185">Reference proteome</keyword>
<sequence length="206" mass="22420">MYWVGTGVKINLGDFISQRIITEGTRKGVDKRILPFPCLIHSMAIDQGIPIRSYEGRVLIGPTLSSANLKTLEFEVKEFNAALKESVDLMHTVVINYLNAKASTPTPQQSTEKKEEVPQSPQTQPAKEKQEEDESSSSEEEETESGLDEVRKFALVKTGTTSPAAAPTEGPSQANVPTVTPSTPATAKKGYKGTTVSPTRKSTRKK</sequence>
<evidence type="ECO:0000256" key="1">
    <source>
        <dbReference type="SAM" id="MobiDB-lite"/>
    </source>
</evidence>
<dbReference type="Proteomes" id="UP000030645">
    <property type="component" value="Unassembled WGS sequence"/>
</dbReference>
<gene>
    <name evidence="2" type="ORF">L484_001544</name>
</gene>
<proteinExistence type="predicted"/>
<dbReference type="AlphaFoldDB" id="W9RD99"/>